<dbReference type="InterPro" id="IPR001468">
    <property type="entry name" value="Indole-3-GlycerolPSynthase_CS"/>
</dbReference>
<evidence type="ECO:0000313" key="11">
    <source>
        <dbReference type="Proteomes" id="UP001165089"/>
    </source>
</evidence>
<evidence type="ECO:0000256" key="1">
    <source>
        <dbReference type="ARBA" id="ARBA00001633"/>
    </source>
</evidence>
<dbReference type="PROSITE" id="PS00614">
    <property type="entry name" value="IGPS"/>
    <property type="match status" value="1"/>
</dbReference>
<name>A0ABQ5Q3C9_9BACT</name>
<evidence type="ECO:0000256" key="5">
    <source>
        <dbReference type="ARBA" id="ARBA00022793"/>
    </source>
</evidence>
<dbReference type="PANTHER" id="PTHR22854">
    <property type="entry name" value="TRYPTOPHAN BIOSYNTHESIS PROTEIN"/>
    <property type="match status" value="1"/>
</dbReference>
<dbReference type="EMBL" id="BSDD01000001">
    <property type="protein sequence ID" value="GLH69019.1"/>
    <property type="molecule type" value="Genomic_DNA"/>
</dbReference>
<keyword evidence="5" id="KW-0210">Decarboxylase</keyword>
<feature type="domain" description="Indole-3-glycerol phosphate synthase" evidence="9">
    <location>
        <begin position="47"/>
        <end position="265"/>
    </location>
</feature>
<dbReference type="PANTHER" id="PTHR22854:SF2">
    <property type="entry name" value="INDOLE-3-GLYCEROL-PHOSPHATE SYNTHASE"/>
    <property type="match status" value="1"/>
</dbReference>
<keyword evidence="6" id="KW-0822">Tryptophan biosynthesis</keyword>
<comment type="catalytic activity">
    <reaction evidence="1">
        <text>1-(2-carboxyphenylamino)-1-deoxy-D-ribulose 5-phosphate + H(+) = (1S,2R)-1-C-(indol-3-yl)glycerol 3-phosphate + CO2 + H2O</text>
        <dbReference type="Rhea" id="RHEA:23476"/>
        <dbReference type="ChEBI" id="CHEBI:15377"/>
        <dbReference type="ChEBI" id="CHEBI:15378"/>
        <dbReference type="ChEBI" id="CHEBI:16526"/>
        <dbReference type="ChEBI" id="CHEBI:58613"/>
        <dbReference type="ChEBI" id="CHEBI:58866"/>
        <dbReference type="EC" id="4.1.1.48"/>
    </reaction>
</comment>
<comment type="caution">
    <text evidence="10">The sequence shown here is derived from an EMBL/GenBank/DDBJ whole genome shotgun (WGS) entry which is preliminary data.</text>
</comment>
<evidence type="ECO:0000256" key="7">
    <source>
        <dbReference type="ARBA" id="ARBA00023141"/>
    </source>
</evidence>
<dbReference type="EC" id="4.1.1.48" evidence="3"/>
<proteinExistence type="predicted"/>
<evidence type="ECO:0000259" key="9">
    <source>
        <dbReference type="Pfam" id="PF00218"/>
    </source>
</evidence>
<keyword evidence="8" id="KW-0456">Lyase</keyword>
<dbReference type="InterPro" id="IPR011060">
    <property type="entry name" value="RibuloseP-bd_barrel"/>
</dbReference>
<dbReference type="Proteomes" id="UP001165089">
    <property type="component" value="Unassembled WGS sequence"/>
</dbReference>
<accession>A0ABQ5Q3C9</accession>
<protein>
    <recommendedName>
        <fullName evidence="3">indole-3-glycerol-phosphate synthase</fullName>
        <ecNumber evidence="3">4.1.1.48</ecNumber>
    </recommendedName>
</protein>
<dbReference type="SUPFAM" id="SSF51366">
    <property type="entry name" value="Ribulose-phoshate binding barrel"/>
    <property type="match status" value="1"/>
</dbReference>
<dbReference type="InterPro" id="IPR013798">
    <property type="entry name" value="Indole-3-glycerol_P_synth_dom"/>
</dbReference>
<keyword evidence="7" id="KW-0057">Aromatic amino acid biosynthesis</keyword>
<comment type="pathway">
    <text evidence="2">Amino-acid biosynthesis; L-tryptophan biosynthesis; L-tryptophan from chorismate: step 4/5.</text>
</comment>
<dbReference type="InterPro" id="IPR013785">
    <property type="entry name" value="Aldolase_TIM"/>
</dbReference>
<dbReference type="Pfam" id="PF00218">
    <property type="entry name" value="IGPS"/>
    <property type="match status" value="1"/>
</dbReference>
<gene>
    <name evidence="10" type="primary">trpC</name>
    <name evidence="10" type="ORF">GETHPA_05520</name>
</gene>
<organism evidence="10 11">
    <name type="scientific">Geothrix rubra</name>
    <dbReference type="NCBI Taxonomy" id="2927977"/>
    <lineage>
        <taxon>Bacteria</taxon>
        <taxon>Pseudomonadati</taxon>
        <taxon>Acidobacteriota</taxon>
        <taxon>Holophagae</taxon>
        <taxon>Holophagales</taxon>
        <taxon>Holophagaceae</taxon>
        <taxon>Geothrix</taxon>
    </lineage>
</organism>
<dbReference type="InterPro" id="IPR045186">
    <property type="entry name" value="Indole-3-glycerol_P_synth"/>
</dbReference>
<reference evidence="10 11" key="1">
    <citation type="journal article" date="2023" name="Antonie Van Leeuwenhoek">
        <title>Mesoterricola silvestris gen. nov., sp. nov., Mesoterricola sediminis sp. nov., Geothrix oryzae sp. nov., Geothrix edaphica sp. nov., Geothrix rubra sp. nov., and Geothrix limicola sp. nov., six novel members of Acidobacteriota isolated from soils.</title>
        <authorList>
            <person name="Itoh H."/>
            <person name="Sugisawa Y."/>
            <person name="Mise K."/>
            <person name="Xu Z."/>
            <person name="Kuniyasu M."/>
            <person name="Ushijima N."/>
            <person name="Kawano K."/>
            <person name="Kobayashi E."/>
            <person name="Shiratori Y."/>
            <person name="Masuda Y."/>
            <person name="Senoo K."/>
        </authorList>
    </citation>
    <scope>NUCLEOTIDE SEQUENCE [LARGE SCALE GENOMIC DNA]</scope>
    <source>
        <strain evidence="10 11">Red803</strain>
    </source>
</reference>
<evidence type="ECO:0000313" key="10">
    <source>
        <dbReference type="EMBL" id="GLH69019.1"/>
    </source>
</evidence>
<evidence type="ECO:0000256" key="2">
    <source>
        <dbReference type="ARBA" id="ARBA00004696"/>
    </source>
</evidence>
<dbReference type="Gene3D" id="3.20.20.70">
    <property type="entry name" value="Aldolase class I"/>
    <property type="match status" value="1"/>
</dbReference>
<evidence type="ECO:0000256" key="4">
    <source>
        <dbReference type="ARBA" id="ARBA00022605"/>
    </source>
</evidence>
<sequence length="276" mass="28877">MSGFPDPRVLVRETGLPPSSPLQRVLVAELDRVLQMQTGPELPPPGDDRPFESALREAVRVRGGAVIAEYKQASPTLGPFAAGTPLLPQLQAYRDGGAAAFSILAEPAFFRGNPEHLRQAAGLGLPKLYKGFVIAEAQLAEAAACGAQAVLLIARVLKGHTAAFAAAARARGLEPLVELHDLTEVPFALAAEARLVGINARDLSTFTLGEPSAAPLRRAFPDAVLIRESGLATPGDAVASLRAGFDAVLMGEALMRSPDPEDFLARILAGLARAAS</sequence>
<dbReference type="RefSeq" id="WP_285722751.1">
    <property type="nucleotide sequence ID" value="NZ_BSDD01000001.1"/>
</dbReference>
<evidence type="ECO:0000256" key="3">
    <source>
        <dbReference type="ARBA" id="ARBA00012362"/>
    </source>
</evidence>
<keyword evidence="4" id="KW-0028">Amino-acid biosynthesis</keyword>
<keyword evidence="11" id="KW-1185">Reference proteome</keyword>
<evidence type="ECO:0000256" key="8">
    <source>
        <dbReference type="ARBA" id="ARBA00023239"/>
    </source>
</evidence>
<evidence type="ECO:0000256" key="6">
    <source>
        <dbReference type="ARBA" id="ARBA00022822"/>
    </source>
</evidence>